<evidence type="ECO:0000259" key="3">
    <source>
        <dbReference type="Pfam" id="PF13458"/>
    </source>
</evidence>
<keyword evidence="2" id="KW-0732">Signal</keyword>
<dbReference type="Proteomes" id="UP000487757">
    <property type="component" value="Unassembled WGS sequence"/>
</dbReference>
<evidence type="ECO:0000256" key="2">
    <source>
        <dbReference type="ARBA" id="ARBA00022729"/>
    </source>
</evidence>
<gene>
    <name evidence="4" type="ORF">GJU39_14750</name>
</gene>
<dbReference type="InterPro" id="IPR028081">
    <property type="entry name" value="Leu-bd"/>
</dbReference>
<dbReference type="PANTHER" id="PTHR30483:SF6">
    <property type="entry name" value="PERIPLASMIC BINDING PROTEIN OF ABC TRANSPORTER FOR NATURAL AMINO ACIDS"/>
    <property type="match status" value="1"/>
</dbReference>
<organism evidence="4 5">
    <name type="scientific">Pedobacter petrophilus</name>
    <dbReference type="NCBI Taxonomy" id="1908241"/>
    <lineage>
        <taxon>Bacteria</taxon>
        <taxon>Pseudomonadati</taxon>
        <taxon>Bacteroidota</taxon>
        <taxon>Sphingobacteriia</taxon>
        <taxon>Sphingobacteriales</taxon>
        <taxon>Sphingobacteriaceae</taxon>
        <taxon>Pedobacter</taxon>
    </lineage>
</organism>
<dbReference type="RefSeq" id="WP_154281699.1">
    <property type="nucleotide sequence ID" value="NZ_JBHUJQ010000001.1"/>
</dbReference>
<dbReference type="Gene3D" id="3.40.50.2300">
    <property type="match status" value="2"/>
</dbReference>
<sequence length="388" mass="44107">MMLSPLKIGFITTYSSIYPDHANNIINGLFAGLCKDIYTQHDYQFIQEYVGQGKETDVKQAVQKLLNFHNVDIIMGYISYKVIPNLIPLIESRQKLAFFFDMGEYLPSLNYTSPNIFHSSYQLWQGEYALGHWAHKNFGDKGAVLMPPYDGGYHLAASFRHGAIAAGSELMDFHILSLNHNEPHVLDMEVLLNNIENEPPAYLHALFSGPQAIEFIKAFYERGLEKKVPLLLSEPMCFPDVLKEITGFPLSFYSCSQWTREMAGEMNDAFVRIVEGQSGRAADVFSLLGFEAGMTLKEMEPAMQRRDWKKVMEYLQTDKKKGPRGEVNFFPKSGFLLPDVDIVKLNVSGINVSTVVVERGKRLAFNDITFREIHEESVSGWQNPYLCI</sequence>
<accession>A0A7K0G1V2</accession>
<dbReference type="SUPFAM" id="SSF53822">
    <property type="entry name" value="Periplasmic binding protein-like I"/>
    <property type="match status" value="1"/>
</dbReference>
<proteinExistence type="inferred from homology"/>
<dbReference type="InterPro" id="IPR051010">
    <property type="entry name" value="BCAA_transport"/>
</dbReference>
<evidence type="ECO:0000313" key="4">
    <source>
        <dbReference type="EMBL" id="MRX77344.1"/>
    </source>
</evidence>
<dbReference type="Pfam" id="PF13458">
    <property type="entry name" value="Peripla_BP_6"/>
    <property type="match status" value="1"/>
</dbReference>
<name>A0A7K0G1V2_9SPHI</name>
<dbReference type="PANTHER" id="PTHR30483">
    <property type="entry name" value="LEUCINE-SPECIFIC-BINDING PROTEIN"/>
    <property type="match status" value="1"/>
</dbReference>
<dbReference type="EMBL" id="WKKH01000024">
    <property type="protein sequence ID" value="MRX77344.1"/>
    <property type="molecule type" value="Genomic_DNA"/>
</dbReference>
<dbReference type="OrthoDB" id="827062at2"/>
<feature type="domain" description="Leucine-binding protein" evidence="3">
    <location>
        <begin position="51"/>
        <end position="346"/>
    </location>
</feature>
<evidence type="ECO:0000256" key="1">
    <source>
        <dbReference type="ARBA" id="ARBA00010062"/>
    </source>
</evidence>
<dbReference type="AlphaFoldDB" id="A0A7K0G1V2"/>
<comment type="caution">
    <text evidence="4">The sequence shown here is derived from an EMBL/GenBank/DDBJ whole genome shotgun (WGS) entry which is preliminary data.</text>
</comment>
<protein>
    <submittedName>
        <fullName evidence="4">ABC transporter substrate-binding protein</fullName>
    </submittedName>
</protein>
<comment type="similarity">
    <text evidence="1">Belongs to the leucine-binding protein family.</text>
</comment>
<dbReference type="InterPro" id="IPR028082">
    <property type="entry name" value="Peripla_BP_I"/>
</dbReference>
<reference evidence="4 5" key="1">
    <citation type="submission" date="2019-11" db="EMBL/GenBank/DDBJ databases">
        <title>Pedobacter petrophilus genome.</title>
        <authorList>
            <person name="Feldbauer M.J."/>
            <person name="Newman J.D."/>
        </authorList>
    </citation>
    <scope>NUCLEOTIDE SEQUENCE [LARGE SCALE GENOMIC DNA]</scope>
    <source>
        <strain evidence="4 5">LMG 29686</strain>
    </source>
</reference>
<evidence type="ECO:0000313" key="5">
    <source>
        <dbReference type="Proteomes" id="UP000487757"/>
    </source>
</evidence>
<keyword evidence="5" id="KW-1185">Reference proteome</keyword>